<dbReference type="InterPro" id="IPR036852">
    <property type="entry name" value="Peptidase_S8/S53_dom_sf"/>
</dbReference>
<dbReference type="InterPro" id="IPR000209">
    <property type="entry name" value="Peptidase_S8/S53_dom"/>
</dbReference>
<feature type="active site" description="Charge relay system" evidence="5">
    <location>
        <position position="365"/>
    </location>
</feature>
<dbReference type="PROSITE" id="PS00136">
    <property type="entry name" value="SUBTILASE_ASP"/>
    <property type="match status" value="1"/>
</dbReference>
<name>A0A6B0VMW4_9EURY</name>
<dbReference type="EMBL" id="WUYX01000032">
    <property type="protein sequence ID" value="MXV62553.1"/>
    <property type="molecule type" value="Genomic_DNA"/>
</dbReference>
<dbReference type="PROSITE" id="PS00138">
    <property type="entry name" value="SUBTILASE_SER"/>
    <property type="match status" value="1"/>
</dbReference>
<comment type="caution">
    <text evidence="8">The sequence shown here is derived from an EMBL/GenBank/DDBJ whole genome shotgun (WGS) entry which is preliminary data.</text>
</comment>
<protein>
    <submittedName>
        <fullName evidence="8">S8 family serine peptidase</fullName>
    </submittedName>
</protein>
<dbReference type="InterPro" id="IPR006311">
    <property type="entry name" value="TAT_signal"/>
</dbReference>
<dbReference type="GO" id="GO:0006508">
    <property type="term" value="P:proteolysis"/>
    <property type="evidence" value="ECO:0007669"/>
    <property type="project" value="UniProtKB-KW"/>
</dbReference>
<dbReference type="InterPro" id="IPR015500">
    <property type="entry name" value="Peptidase_S8_subtilisin-rel"/>
</dbReference>
<dbReference type="PROSITE" id="PS51892">
    <property type="entry name" value="SUBTILASE"/>
    <property type="match status" value="1"/>
</dbReference>
<evidence type="ECO:0000256" key="1">
    <source>
        <dbReference type="ARBA" id="ARBA00011073"/>
    </source>
</evidence>
<dbReference type="Proteomes" id="UP000434101">
    <property type="component" value="Unassembled WGS sequence"/>
</dbReference>
<feature type="active site" description="Charge relay system" evidence="5">
    <location>
        <position position="176"/>
    </location>
</feature>
<dbReference type="PANTHER" id="PTHR43806:SF11">
    <property type="entry name" value="CEREVISIN-RELATED"/>
    <property type="match status" value="1"/>
</dbReference>
<evidence type="ECO:0000256" key="5">
    <source>
        <dbReference type="PROSITE-ProRule" id="PRU01240"/>
    </source>
</evidence>
<comment type="similarity">
    <text evidence="1 5 6">Belongs to the peptidase S8 family.</text>
</comment>
<evidence type="ECO:0000256" key="2">
    <source>
        <dbReference type="ARBA" id="ARBA00022670"/>
    </source>
</evidence>
<dbReference type="OrthoDB" id="341609at2157"/>
<dbReference type="AlphaFoldDB" id="A0A6B0VMW4"/>
<reference evidence="8 9" key="1">
    <citation type="submission" date="2020-01" db="EMBL/GenBank/DDBJ databases">
        <title>Natronorubrum sp. JWXQ-INN 674 isolated from Inner Mongolia Autonomous Region of China.</title>
        <authorList>
            <person name="Xue Q."/>
        </authorList>
    </citation>
    <scope>NUCLEOTIDE SEQUENCE [LARGE SCALE GENOMIC DNA]</scope>
    <source>
        <strain evidence="8 9">JWXQ-INN-674</strain>
    </source>
</reference>
<dbReference type="InterPro" id="IPR050131">
    <property type="entry name" value="Peptidase_S8_subtilisin-like"/>
</dbReference>
<dbReference type="Gene3D" id="3.40.50.200">
    <property type="entry name" value="Peptidase S8/S53 domain"/>
    <property type="match status" value="1"/>
</dbReference>
<dbReference type="PROSITE" id="PS51318">
    <property type="entry name" value="TAT"/>
    <property type="match status" value="1"/>
</dbReference>
<keyword evidence="9" id="KW-1185">Reference proteome</keyword>
<evidence type="ECO:0000313" key="8">
    <source>
        <dbReference type="EMBL" id="MXV62553.1"/>
    </source>
</evidence>
<proteinExistence type="inferred from homology"/>
<evidence type="ECO:0000256" key="4">
    <source>
        <dbReference type="ARBA" id="ARBA00022825"/>
    </source>
</evidence>
<evidence type="ECO:0000256" key="3">
    <source>
        <dbReference type="ARBA" id="ARBA00022801"/>
    </source>
</evidence>
<organism evidence="8 9">
    <name type="scientific">Natronorubrum halalkaliphilum</name>
    <dbReference type="NCBI Taxonomy" id="2691917"/>
    <lineage>
        <taxon>Archaea</taxon>
        <taxon>Methanobacteriati</taxon>
        <taxon>Methanobacteriota</taxon>
        <taxon>Stenosarchaea group</taxon>
        <taxon>Halobacteria</taxon>
        <taxon>Halobacteriales</taxon>
        <taxon>Natrialbaceae</taxon>
        <taxon>Natronorubrum</taxon>
    </lineage>
</organism>
<gene>
    <name evidence="8" type="ORF">GS429_10855</name>
</gene>
<dbReference type="GO" id="GO:0004252">
    <property type="term" value="F:serine-type endopeptidase activity"/>
    <property type="evidence" value="ECO:0007669"/>
    <property type="project" value="UniProtKB-UniRule"/>
</dbReference>
<sequence length="424" mass="44522">MKFNRRDIVKGIGAAGATLFVTGVASASDGQARYIARTSGQGANVESTEFDVLTELAGGELSLVTGPEDAVDDLENVHGVTAAVRDLALELEPVIEDEHDEIPDDPDDVYDELLWDKQVQDVREAQAHATGEGTTVAVIDTGVDEGHPDLSNLDVDASAAIIDGEVASHQGDPNGHGTHVAGTAAATGDEIMTGTAPNATIISVDVLGYGTGTFGDIMVGMEYAADVGADAANISLGFMMAPQDFAEFDDTVGMYRRMFEPVTNYGRREGTLYVGSAGNDETDLQGGWLRLWNGLSGIIGVSATGPNDKLTFYSNWGRNDVDVGAPGGGYETEEKTVDLGTEWPYPLNLVFSTYPGGYAWLAGTSMAAPQVTGLAALVRELDEGANTQQVLQAIRQGAEAADNRGDTELGAGRVNALNTVERLD</sequence>
<accession>A0A6B0VMW4</accession>
<evidence type="ECO:0000313" key="9">
    <source>
        <dbReference type="Proteomes" id="UP000434101"/>
    </source>
</evidence>
<keyword evidence="3 5" id="KW-0378">Hydrolase</keyword>
<dbReference type="InterPro" id="IPR023828">
    <property type="entry name" value="Peptidase_S8_Ser-AS"/>
</dbReference>
<keyword evidence="4 5" id="KW-0720">Serine protease</keyword>
<dbReference type="InterPro" id="IPR023827">
    <property type="entry name" value="Peptidase_S8_Asp-AS"/>
</dbReference>
<evidence type="ECO:0000259" key="7">
    <source>
        <dbReference type="Pfam" id="PF00082"/>
    </source>
</evidence>
<keyword evidence="2 5" id="KW-0645">Protease</keyword>
<feature type="domain" description="Peptidase S8/S53" evidence="7">
    <location>
        <begin position="131"/>
        <end position="412"/>
    </location>
</feature>
<dbReference type="SUPFAM" id="SSF52743">
    <property type="entry name" value="Subtilisin-like"/>
    <property type="match status" value="1"/>
</dbReference>
<dbReference type="InterPro" id="IPR022398">
    <property type="entry name" value="Peptidase_S8_His-AS"/>
</dbReference>
<dbReference type="PRINTS" id="PR00723">
    <property type="entry name" value="SUBTILISIN"/>
</dbReference>
<evidence type="ECO:0000256" key="6">
    <source>
        <dbReference type="RuleBase" id="RU003355"/>
    </source>
</evidence>
<dbReference type="PROSITE" id="PS00137">
    <property type="entry name" value="SUBTILASE_HIS"/>
    <property type="match status" value="1"/>
</dbReference>
<feature type="active site" description="Charge relay system" evidence="5">
    <location>
        <position position="140"/>
    </location>
</feature>
<dbReference type="Pfam" id="PF00082">
    <property type="entry name" value="Peptidase_S8"/>
    <property type="match status" value="1"/>
</dbReference>
<dbReference type="PANTHER" id="PTHR43806">
    <property type="entry name" value="PEPTIDASE S8"/>
    <property type="match status" value="1"/>
</dbReference>